<evidence type="ECO:0000313" key="13">
    <source>
        <dbReference type="EMBL" id="KAJ8788019.1"/>
    </source>
</evidence>
<feature type="region of interest" description="Disordered" evidence="11">
    <location>
        <begin position="1"/>
        <end position="20"/>
    </location>
</feature>
<dbReference type="InterPro" id="IPR051106">
    <property type="entry name" value="RNA-bind/splicing_reg"/>
</dbReference>
<comment type="caution">
    <text evidence="13">The sequence shown here is derived from an EMBL/GenBank/DDBJ whole genome shotgun (WGS) entry which is preliminary data.</text>
</comment>
<evidence type="ECO:0000256" key="2">
    <source>
        <dbReference type="ARBA" id="ARBA00015058"/>
    </source>
</evidence>
<sequence length="119" mass="13224">MSYSRPPPNADGMISPKVDNLTYRTSPNTLRRVFEKSGRVGDVYIPWDRFTEEPRGFAVVCFHDKRHAEDAMGALDGIVLDGHPEPQPEASSPLSFQQQEPILISASISLQPCEVSILL</sequence>
<dbReference type="InterPro" id="IPR035979">
    <property type="entry name" value="RBD_domain_sf"/>
</dbReference>
<evidence type="ECO:0000256" key="5">
    <source>
        <dbReference type="ARBA" id="ARBA00023187"/>
    </source>
</evidence>
<dbReference type="Gene3D" id="3.30.70.330">
    <property type="match status" value="1"/>
</dbReference>
<dbReference type="SMART" id="SM00360">
    <property type="entry name" value="RRM"/>
    <property type="match status" value="1"/>
</dbReference>
<dbReference type="InterPro" id="IPR000504">
    <property type="entry name" value="RRM_dom"/>
</dbReference>
<evidence type="ECO:0000313" key="14">
    <source>
        <dbReference type="Proteomes" id="UP001159641"/>
    </source>
</evidence>
<evidence type="ECO:0000256" key="7">
    <source>
        <dbReference type="ARBA" id="ARBA00029589"/>
    </source>
</evidence>
<organism evidence="13 14">
    <name type="scientific">Eschrichtius robustus</name>
    <name type="common">California gray whale</name>
    <name type="synonym">Eschrichtius gibbosus</name>
    <dbReference type="NCBI Taxonomy" id="9764"/>
    <lineage>
        <taxon>Eukaryota</taxon>
        <taxon>Metazoa</taxon>
        <taxon>Chordata</taxon>
        <taxon>Craniata</taxon>
        <taxon>Vertebrata</taxon>
        <taxon>Euteleostomi</taxon>
        <taxon>Mammalia</taxon>
        <taxon>Eutheria</taxon>
        <taxon>Laurasiatheria</taxon>
        <taxon>Artiodactyla</taxon>
        <taxon>Whippomorpha</taxon>
        <taxon>Cetacea</taxon>
        <taxon>Mysticeti</taxon>
        <taxon>Eschrichtiidae</taxon>
        <taxon>Eschrichtius</taxon>
    </lineage>
</organism>
<evidence type="ECO:0000256" key="11">
    <source>
        <dbReference type="SAM" id="MobiDB-lite"/>
    </source>
</evidence>
<dbReference type="Proteomes" id="UP001159641">
    <property type="component" value="Unassembled WGS sequence"/>
</dbReference>
<name>A0AB34H8M5_ESCRO</name>
<evidence type="ECO:0000256" key="10">
    <source>
        <dbReference type="PROSITE-ProRule" id="PRU00176"/>
    </source>
</evidence>
<reference evidence="13 14" key="1">
    <citation type="submission" date="2022-11" db="EMBL/GenBank/DDBJ databases">
        <title>Whole genome sequence of Eschrichtius robustus ER-17-0199.</title>
        <authorList>
            <person name="Bruniche-Olsen A."/>
            <person name="Black A.N."/>
            <person name="Fields C.J."/>
            <person name="Walden K."/>
            <person name="Dewoody J.A."/>
        </authorList>
    </citation>
    <scope>NUCLEOTIDE SEQUENCE [LARGE SCALE GENOMIC DNA]</scope>
    <source>
        <strain evidence="13">ER-17-0199</strain>
        <tissue evidence="13">Blubber</tissue>
    </source>
</reference>
<dbReference type="GO" id="GO:0003723">
    <property type="term" value="F:RNA binding"/>
    <property type="evidence" value="ECO:0007669"/>
    <property type="project" value="UniProtKB-UniRule"/>
</dbReference>
<evidence type="ECO:0000256" key="8">
    <source>
        <dbReference type="ARBA" id="ARBA00029667"/>
    </source>
</evidence>
<comment type="subcellular location">
    <subcellularLocation>
        <location evidence="1">Nucleus</location>
    </subcellularLocation>
</comment>
<dbReference type="PROSITE" id="PS50102">
    <property type="entry name" value="RRM"/>
    <property type="match status" value="1"/>
</dbReference>
<keyword evidence="4 10" id="KW-0694">RNA-binding</keyword>
<dbReference type="CDD" id="cd12311">
    <property type="entry name" value="RRM_SRSF2_SRSF8"/>
    <property type="match status" value="1"/>
</dbReference>
<keyword evidence="6" id="KW-0539">Nucleus</keyword>
<evidence type="ECO:0000259" key="12">
    <source>
        <dbReference type="PROSITE" id="PS50102"/>
    </source>
</evidence>
<evidence type="ECO:0000256" key="4">
    <source>
        <dbReference type="ARBA" id="ARBA00022884"/>
    </source>
</evidence>
<accession>A0AB34H8M5</accession>
<evidence type="ECO:0000256" key="9">
    <source>
        <dbReference type="ARBA" id="ARBA00032663"/>
    </source>
</evidence>
<dbReference type="PANTHER" id="PTHR48028">
    <property type="entry name" value="GLYCINE-RICH RNA-BINDING PROTEIN RZ1A"/>
    <property type="match status" value="1"/>
</dbReference>
<dbReference type="AlphaFoldDB" id="A0AB34H8M5"/>
<protein>
    <recommendedName>
        <fullName evidence="2">Serine/arginine-rich splicing factor 2</fullName>
    </recommendedName>
    <alternativeName>
        <fullName evidence="9">Splicing component, 35 kDa</fullName>
    </alternativeName>
    <alternativeName>
        <fullName evidence="8">Splicing factor SC35</fullName>
    </alternativeName>
    <alternativeName>
        <fullName evidence="7">Splicing factor, arginine/serine-rich 2</fullName>
    </alternativeName>
</protein>
<keyword evidence="14" id="KW-1185">Reference proteome</keyword>
<dbReference type="SUPFAM" id="SSF54928">
    <property type="entry name" value="RNA-binding domain, RBD"/>
    <property type="match status" value="1"/>
</dbReference>
<keyword evidence="3" id="KW-0507">mRNA processing</keyword>
<dbReference type="InterPro" id="IPR012677">
    <property type="entry name" value="Nucleotide-bd_a/b_plait_sf"/>
</dbReference>
<dbReference type="Pfam" id="PF00076">
    <property type="entry name" value="RRM_1"/>
    <property type="match status" value="1"/>
</dbReference>
<keyword evidence="5" id="KW-0508">mRNA splicing</keyword>
<evidence type="ECO:0000256" key="1">
    <source>
        <dbReference type="ARBA" id="ARBA00004123"/>
    </source>
</evidence>
<dbReference type="PANTHER" id="PTHR48028:SF4">
    <property type="entry name" value="SC35-LIKE SPLICING FACTOR"/>
    <property type="match status" value="1"/>
</dbReference>
<dbReference type="GO" id="GO:0005634">
    <property type="term" value="C:nucleus"/>
    <property type="evidence" value="ECO:0007669"/>
    <property type="project" value="UniProtKB-SubCell"/>
</dbReference>
<dbReference type="EMBL" id="JAIQCJ010001665">
    <property type="protein sequence ID" value="KAJ8788019.1"/>
    <property type="molecule type" value="Genomic_DNA"/>
</dbReference>
<evidence type="ECO:0000256" key="3">
    <source>
        <dbReference type="ARBA" id="ARBA00022664"/>
    </source>
</evidence>
<dbReference type="GO" id="GO:0008380">
    <property type="term" value="P:RNA splicing"/>
    <property type="evidence" value="ECO:0007669"/>
    <property type="project" value="UniProtKB-KW"/>
</dbReference>
<gene>
    <name evidence="13" type="ORF">J1605_022647</name>
</gene>
<feature type="domain" description="RRM" evidence="12">
    <location>
        <begin position="18"/>
        <end position="84"/>
    </location>
</feature>
<proteinExistence type="predicted"/>
<evidence type="ECO:0000256" key="6">
    <source>
        <dbReference type="ARBA" id="ARBA00023242"/>
    </source>
</evidence>
<dbReference type="GO" id="GO:0006397">
    <property type="term" value="P:mRNA processing"/>
    <property type="evidence" value="ECO:0007669"/>
    <property type="project" value="UniProtKB-KW"/>
</dbReference>